<evidence type="ECO:0000256" key="1">
    <source>
        <dbReference type="ARBA" id="ARBA00022722"/>
    </source>
</evidence>
<dbReference type="GO" id="GO:0004521">
    <property type="term" value="F:RNA endonuclease activity"/>
    <property type="evidence" value="ECO:0007669"/>
    <property type="project" value="InterPro"/>
</dbReference>
<dbReference type="EMBL" id="CP041616">
    <property type="protein sequence ID" value="QDO90169.1"/>
    <property type="molecule type" value="Genomic_DNA"/>
</dbReference>
<feature type="compositionally biased region" description="Acidic residues" evidence="3">
    <location>
        <begin position="10"/>
        <end position="36"/>
    </location>
</feature>
<evidence type="ECO:0000256" key="3">
    <source>
        <dbReference type="SAM" id="MobiDB-lite"/>
    </source>
</evidence>
<dbReference type="Proteomes" id="UP000315395">
    <property type="component" value="Chromosome"/>
</dbReference>
<keyword evidence="5" id="KW-1185">Reference proteome</keyword>
<feature type="region of interest" description="Disordered" evidence="3">
    <location>
        <begin position="1"/>
        <end position="47"/>
    </location>
</feature>
<evidence type="ECO:0000256" key="2">
    <source>
        <dbReference type="ARBA" id="ARBA00022801"/>
    </source>
</evidence>
<dbReference type="AlphaFoldDB" id="A0A516GF70"/>
<gene>
    <name evidence="4" type="ORF">FNH13_02090</name>
</gene>
<protein>
    <submittedName>
        <fullName evidence="4">Ribonuclease</fullName>
    </submittedName>
</protein>
<dbReference type="InterPro" id="IPR000026">
    <property type="entry name" value="N1-like"/>
</dbReference>
<dbReference type="GO" id="GO:0016787">
    <property type="term" value="F:hydrolase activity"/>
    <property type="evidence" value="ECO:0007669"/>
    <property type="project" value="UniProtKB-KW"/>
</dbReference>
<dbReference type="Gene3D" id="3.10.450.30">
    <property type="entry name" value="Microbial ribonucleases"/>
    <property type="match status" value="1"/>
</dbReference>
<evidence type="ECO:0000313" key="5">
    <source>
        <dbReference type="Proteomes" id="UP000315395"/>
    </source>
</evidence>
<evidence type="ECO:0000313" key="4">
    <source>
        <dbReference type="EMBL" id="QDO90169.1"/>
    </source>
</evidence>
<dbReference type="GO" id="GO:0003723">
    <property type="term" value="F:RNA binding"/>
    <property type="evidence" value="ECO:0007669"/>
    <property type="project" value="InterPro"/>
</dbReference>
<proteinExistence type="predicted"/>
<sequence>MDDRPAADPTDTDPTDTDPTDTDPTDTDPTDDDQSEQPELGAPGIPACDLLDLPATALPVIEDIEAGGPYDYPRNDGVHFQNREGILPDEDRDFYREFTVETPGLDHRGPRRIVTGGFEETDPEHWYFTEDHYESFCEFDPDRAEVG</sequence>
<dbReference type="SUPFAM" id="SSF53933">
    <property type="entry name" value="Microbial ribonucleases"/>
    <property type="match status" value="1"/>
</dbReference>
<dbReference type="InterPro" id="IPR016191">
    <property type="entry name" value="Ribonuclease/ribotoxin"/>
</dbReference>
<keyword evidence="2" id="KW-0378">Hydrolase</keyword>
<accession>A0A516GF70</accession>
<reference evidence="4 5" key="1">
    <citation type="submission" date="2019-07" db="EMBL/GenBank/DDBJ databases">
        <title>complete genome sequencing of Ornithinimicrobium sp. H23M54.</title>
        <authorList>
            <person name="Bae J.-W."/>
            <person name="Lee S.-Y."/>
        </authorList>
    </citation>
    <scope>NUCLEOTIDE SEQUENCE [LARGE SCALE GENOMIC DNA]</scope>
    <source>
        <strain evidence="4 5">H23M54</strain>
    </source>
</reference>
<dbReference type="OrthoDB" id="5326845at2"/>
<dbReference type="KEGG" id="orz:FNH13_02090"/>
<dbReference type="Pfam" id="PF00545">
    <property type="entry name" value="Ribonuclease"/>
    <property type="match status" value="1"/>
</dbReference>
<organism evidence="4 5">
    <name type="scientific">Ornithinimicrobium ciconiae</name>
    <dbReference type="NCBI Taxonomy" id="2594265"/>
    <lineage>
        <taxon>Bacteria</taxon>
        <taxon>Bacillati</taxon>
        <taxon>Actinomycetota</taxon>
        <taxon>Actinomycetes</taxon>
        <taxon>Micrococcales</taxon>
        <taxon>Ornithinimicrobiaceae</taxon>
        <taxon>Ornithinimicrobium</taxon>
    </lineage>
</organism>
<name>A0A516GF70_9MICO</name>
<keyword evidence="1" id="KW-0540">Nuclease</keyword>